<dbReference type="EMBL" id="RRYP01013281">
    <property type="protein sequence ID" value="TNV76598.1"/>
    <property type="molecule type" value="Genomic_DNA"/>
</dbReference>
<reference evidence="2" key="1">
    <citation type="submission" date="2019-06" db="EMBL/GenBank/DDBJ databases">
        <authorList>
            <person name="Zheng W."/>
        </authorList>
    </citation>
    <scope>NUCLEOTIDE SEQUENCE</scope>
    <source>
        <strain evidence="2">QDHG01</strain>
    </source>
</reference>
<dbReference type="Proteomes" id="UP000785679">
    <property type="component" value="Unassembled WGS sequence"/>
</dbReference>
<dbReference type="AlphaFoldDB" id="A0A8J8NK43"/>
<organism evidence="2 3">
    <name type="scientific">Halteria grandinella</name>
    <dbReference type="NCBI Taxonomy" id="5974"/>
    <lineage>
        <taxon>Eukaryota</taxon>
        <taxon>Sar</taxon>
        <taxon>Alveolata</taxon>
        <taxon>Ciliophora</taxon>
        <taxon>Intramacronucleata</taxon>
        <taxon>Spirotrichea</taxon>
        <taxon>Stichotrichia</taxon>
        <taxon>Sporadotrichida</taxon>
        <taxon>Halteriidae</taxon>
        <taxon>Halteria</taxon>
    </lineage>
</organism>
<comment type="caution">
    <text evidence="2">The sequence shown here is derived from an EMBL/GenBank/DDBJ whole genome shotgun (WGS) entry which is preliminary data.</text>
</comment>
<evidence type="ECO:0000313" key="2">
    <source>
        <dbReference type="EMBL" id="TNV76598.1"/>
    </source>
</evidence>
<evidence type="ECO:0000313" key="3">
    <source>
        <dbReference type="Proteomes" id="UP000785679"/>
    </source>
</evidence>
<evidence type="ECO:0000256" key="1">
    <source>
        <dbReference type="SAM" id="MobiDB-lite"/>
    </source>
</evidence>
<proteinExistence type="predicted"/>
<keyword evidence="3" id="KW-1185">Reference proteome</keyword>
<name>A0A8J8NK43_HALGN</name>
<accession>A0A8J8NK43</accession>
<protein>
    <submittedName>
        <fullName evidence="2">Uncharacterized protein</fullName>
    </submittedName>
</protein>
<sequence length="160" mass="17906">MNDQRIAFADIGQPNQDPIFTCYSPDEIANLSSAIPRVRDIEVIPINRAPAWFSFPTFPQSTSSLPMTVPVDQSANTSYVNQTVPVIVGEETKEQRSYPDEVYEEQAIQNREFAIAAFAKGDDFKQEYYSTNDEQKKKAIINEPPSTSMKAVQPPKAGNQ</sequence>
<feature type="region of interest" description="Disordered" evidence="1">
    <location>
        <begin position="129"/>
        <end position="160"/>
    </location>
</feature>
<gene>
    <name evidence="2" type="ORF">FGO68_gene451</name>
</gene>